<evidence type="ECO:0000313" key="4">
    <source>
        <dbReference type="Proteomes" id="UP000246077"/>
    </source>
</evidence>
<proteinExistence type="inferred from homology"/>
<comment type="caution">
    <text evidence="3">The sequence shown here is derived from an EMBL/GenBank/DDBJ whole genome shotgun (WGS) entry which is preliminary data.</text>
</comment>
<dbReference type="AlphaFoldDB" id="A0A317DUF1"/>
<reference evidence="4" key="1">
    <citation type="submission" date="2018-05" db="EMBL/GenBank/DDBJ databases">
        <title>Zavarzinia sp. HR-AS.</title>
        <authorList>
            <person name="Lee Y."/>
            <person name="Jeon C.O."/>
        </authorList>
    </citation>
    <scope>NUCLEOTIDE SEQUENCE [LARGE SCALE GENOMIC DNA]</scope>
    <source>
        <strain evidence="4">DSM 1231</strain>
    </source>
</reference>
<organism evidence="3 4">
    <name type="scientific">Zavarzinia compransoris</name>
    <dbReference type="NCBI Taxonomy" id="1264899"/>
    <lineage>
        <taxon>Bacteria</taxon>
        <taxon>Pseudomonadati</taxon>
        <taxon>Pseudomonadota</taxon>
        <taxon>Alphaproteobacteria</taxon>
        <taxon>Rhodospirillales</taxon>
        <taxon>Zavarziniaceae</taxon>
        <taxon>Zavarzinia</taxon>
    </lineage>
</organism>
<dbReference type="SMART" id="SM01007">
    <property type="entry name" value="Aldolase_II"/>
    <property type="match status" value="1"/>
</dbReference>
<dbReference type="PANTHER" id="PTHR10672">
    <property type="entry name" value="ADDUCIN"/>
    <property type="match status" value="1"/>
</dbReference>
<dbReference type="InterPro" id="IPR001303">
    <property type="entry name" value="Aldolase_II/adducin_N"/>
</dbReference>
<dbReference type="EMBL" id="QGLF01000006">
    <property type="protein sequence ID" value="PWR18271.1"/>
    <property type="molecule type" value="Genomic_DNA"/>
</dbReference>
<dbReference type="GO" id="GO:0005856">
    <property type="term" value="C:cytoskeleton"/>
    <property type="evidence" value="ECO:0007669"/>
    <property type="project" value="TreeGrafter"/>
</dbReference>
<keyword evidence="4" id="KW-1185">Reference proteome</keyword>
<gene>
    <name evidence="3" type="ORF">DKG75_20080</name>
</gene>
<dbReference type="Gene3D" id="3.40.225.10">
    <property type="entry name" value="Class II aldolase/adducin N-terminal domain"/>
    <property type="match status" value="1"/>
</dbReference>
<accession>A0A317DUF1</accession>
<dbReference type="RefSeq" id="WP_109922978.1">
    <property type="nucleotide sequence ID" value="NZ_QGLF01000006.1"/>
</dbReference>
<name>A0A317DUF1_9PROT</name>
<dbReference type="OrthoDB" id="5291399at2"/>
<evidence type="ECO:0000256" key="1">
    <source>
        <dbReference type="ARBA" id="ARBA00037961"/>
    </source>
</evidence>
<sequence>MTDTAAERLSRQRDLAVALRLFARHGFDLGLAGHITARDPEYADHFWVNPLAVHFGRVRVSDLLLVNSEGRVVVGERPVNVSGFLIHSAVHEARPDVIGAAHAHSPNGKALSATGRLLAPITEDACAFYDDHALYDDFRGVVLDTAEGVNITAALGRHKAVILKNHGLLTAGPSVAAAAGWFIALDEAARIQLRAEAAGPPVPIPHQAALALATRLGATEVAERAFRREYAALVAAEPDVLH</sequence>
<evidence type="ECO:0000259" key="2">
    <source>
        <dbReference type="SMART" id="SM01007"/>
    </source>
</evidence>
<feature type="domain" description="Class II aldolase/adducin N-terminal" evidence="2">
    <location>
        <begin position="13"/>
        <end position="193"/>
    </location>
</feature>
<protein>
    <submittedName>
        <fullName evidence="3">Class II aldolase/adducin family protein</fullName>
    </submittedName>
</protein>
<comment type="similarity">
    <text evidence="1">Belongs to the aldolase class II family.</text>
</comment>
<dbReference type="FunFam" id="3.40.225.10:FF:000009">
    <property type="entry name" value="Class II aldolase/adducin N-terminal"/>
    <property type="match status" value="1"/>
</dbReference>
<dbReference type="Proteomes" id="UP000246077">
    <property type="component" value="Unassembled WGS sequence"/>
</dbReference>
<dbReference type="InterPro" id="IPR036409">
    <property type="entry name" value="Aldolase_II/adducin_N_sf"/>
</dbReference>
<dbReference type="PANTHER" id="PTHR10672:SF3">
    <property type="entry name" value="PROTEIN HU-LI TAI SHAO"/>
    <property type="match status" value="1"/>
</dbReference>
<dbReference type="SUPFAM" id="SSF53639">
    <property type="entry name" value="AraD/HMP-PK domain-like"/>
    <property type="match status" value="1"/>
</dbReference>
<dbReference type="InterPro" id="IPR051017">
    <property type="entry name" value="Aldolase-II_Adducin_sf"/>
</dbReference>
<dbReference type="Pfam" id="PF00596">
    <property type="entry name" value="Aldolase_II"/>
    <property type="match status" value="1"/>
</dbReference>
<dbReference type="GO" id="GO:0051015">
    <property type="term" value="F:actin filament binding"/>
    <property type="evidence" value="ECO:0007669"/>
    <property type="project" value="TreeGrafter"/>
</dbReference>
<dbReference type="NCBIfam" id="NF004855">
    <property type="entry name" value="PRK06208.1"/>
    <property type="match status" value="1"/>
</dbReference>
<evidence type="ECO:0000313" key="3">
    <source>
        <dbReference type="EMBL" id="PWR18271.1"/>
    </source>
</evidence>